<dbReference type="AlphaFoldDB" id="A0A2H9T7G3"/>
<dbReference type="EMBL" id="NSIT01000091">
    <property type="protein sequence ID" value="PJE79162.1"/>
    <property type="molecule type" value="Genomic_DNA"/>
</dbReference>
<keyword evidence="2" id="KW-0031">Aminopeptidase</keyword>
<keyword evidence="2" id="KW-0378">Hydrolase</keyword>
<dbReference type="Gene3D" id="3.60.70.12">
    <property type="entry name" value="L-amino peptidase D-ALA esterase/amidase"/>
    <property type="match status" value="1"/>
</dbReference>
<organism evidence="2">
    <name type="scientific">invertebrate metagenome</name>
    <dbReference type="NCBI Taxonomy" id="1711999"/>
    <lineage>
        <taxon>unclassified sequences</taxon>
        <taxon>metagenomes</taxon>
        <taxon>organismal metagenomes</taxon>
    </lineage>
</organism>
<dbReference type="GO" id="GO:0004177">
    <property type="term" value="F:aminopeptidase activity"/>
    <property type="evidence" value="ECO:0007669"/>
    <property type="project" value="UniProtKB-KW"/>
</dbReference>
<proteinExistence type="inferred from homology"/>
<dbReference type="PANTHER" id="PTHR36512:SF3">
    <property type="entry name" value="BLR5678 PROTEIN"/>
    <property type="match status" value="1"/>
</dbReference>
<accession>A0A2H9T7G3</accession>
<comment type="similarity">
    <text evidence="1">Belongs to the peptidase S58 family.</text>
</comment>
<dbReference type="InterPro" id="IPR016117">
    <property type="entry name" value="ArgJ-like_dom_sf"/>
</dbReference>
<gene>
    <name evidence="2" type="ORF">CI610_01881</name>
</gene>
<sequence length="94" mass="9995">MQYLQDSGKGQGFAGGNTTIGVIVTNAILTKAQALKIVQMGHDGCARAIKPVHTMYDGDTLFAVTTGEKTVLDVNLLGVIAADIMEKPYIGQLW</sequence>
<keyword evidence="2" id="KW-0645">Protease</keyword>
<dbReference type="InterPro" id="IPR005321">
    <property type="entry name" value="Peptidase_S58_DmpA"/>
</dbReference>
<name>A0A2H9T7G3_9ZZZZ</name>
<evidence type="ECO:0000313" key="2">
    <source>
        <dbReference type="EMBL" id="PJE79162.1"/>
    </source>
</evidence>
<reference evidence="2" key="1">
    <citation type="journal article" date="2017" name="Appl. Environ. Microbiol.">
        <title>Molecular characterization of an Endozoicomonas-like organism causing infection in king scallop Pecten maximus L.</title>
        <authorList>
            <person name="Cano I."/>
            <person name="van Aerle R."/>
            <person name="Ross S."/>
            <person name="Verner-Jeffreys D.W."/>
            <person name="Paley R.K."/>
            <person name="Rimmer G."/>
            <person name="Ryder D."/>
            <person name="Hooper P."/>
            <person name="Stone D."/>
            <person name="Feist S.W."/>
        </authorList>
    </citation>
    <scope>NUCLEOTIDE SEQUENCE</scope>
</reference>
<dbReference type="Pfam" id="PF03576">
    <property type="entry name" value="Peptidase_S58"/>
    <property type="match status" value="1"/>
</dbReference>
<dbReference type="SUPFAM" id="SSF56266">
    <property type="entry name" value="DmpA/ArgJ-like"/>
    <property type="match status" value="1"/>
</dbReference>
<comment type="caution">
    <text evidence="2">The sequence shown here is derived from an EMBL/GenBank/DDBJ whole genome shotgun (WGS) entry which is preliminary data.</text>
</comment>
<dbReference type="EC" id="3.4.11.-" evidence="2"/>
<protein>
    <submittedName>
        <fullName evidence="2">Putative aminopeptidase</fullName>
        <ecNumber evidence="2">3.4.11.-</ecNumber>
    </submittedName>
</protein>
<evidence type="ECO:0000256" key="1">
    <source>
        <dbReference type="ARBA" id="ARBA00007068"/>
    </source>
</evidence>
<dbReference type="PANTHER" id="PTHR36512">
    <property type="entry name" value="D-AMINOPEPTIDASE"/>
    <property type="match status" value="1"/>
</dbReference>